<evidence type="ECO:0000259" key="7">
    <source>
        <dbReference type="Pfam" id="PF02384"/>
    </source>
</evidence>
<keyword evidence="4" id="KW-0949">S-adenosyl-L-methionine</keyword>
<evidence type="ECO:0000256" key="3">
    <source>
        <dbReference type="ARBA" id="ARBA00022679"/>
    </source>
</evidence>
<comment type="caution">
    <text evidence="8">The sequence shown here is derived from an EMBL/GenBank/DDBJ whole genome shotgun (WGS) entry which is preliminary data.</text>
</comment>
<accession>A0A0B2JWY8</accession>
<keyword evidence="5" id="KW-0680">Restriction system</keyword>
<dbReference type="Gene3D" id="3.40.50.150">
    <property type="entry name" value="Vaccinia Virus protein VP39"/>
    <property type="match status" value="1"/>
</dbReference>
<dbReference type="InterPro" id="IPR029063">
    <property type="entry name" value="SAM-dependent_MTases_sf"/>
</dbReference>
<keyword evidence="8" id="KW-0255">Endonuclease</keyword>
<dbReference type="Proteomes" id="UP000030993">
    <property type="component" value="Unassembled WGS sequence"/>
</dbReference>
<name>A0A0B2JWY8_9FIRM</name>
<dbReference type="GO" id="GO:0032259">
    <property type="term" value="P:methylation"/>
    <property type="evidence" value="ECO:0007669"/>
    <property type="project" value="UniProtKB-KW"/>
</dbReference>
<dbReference type="GO" id="GO:0003677">
    <property type="term" value="F:DNA binding"/>
    <property type="evidence" value="ECO:0007669"/>
    <property type="project" value="InterPro"/>
</dbReference>
<evidence type="ECO:0000313" key="9">
    <source>
        <dbReference type="Proteomes" id="UP000030993"/>
    </source>
</evidence>
<dbReference type="GO" id="GO:0009307">
    <property type="term" value="P:DNA restriction-modification system"/>
    <property type="evidence" value="ECO:0007669"/>
    <property type="project" value="UniProtKB-KW"/>
</dbReference>
<keyword evidence="9" id="KW-1185">Reference proteome</keyword>
<dbReference type="SUPFAM" id="SSF53335">
    <property type="entry name" value="S-adenosyl-L-methionine-dependent methyltransferases"/>
    <property type="match status" value="1"/>
</dbReference>
<dbReference type="AlphaFoldDB" id="A0A0B2JWY8"/>
<keyword evidence="8" id="KW-0540">Nuclease</keyword>
<dbReference type="STRING" id="82374.NZ47_02530"/>
<dbReference type="GO" id="GO:0008170">
    <property type="term" value="F:N-methyltransferase activity"/>
    <property type="evidence" value="ECO:0007669"/>
    <property type="project" value="InterPro"/>
</dbReference>
<evidence type="ECO:0000256" key="6">
    <source>
        <dbReference type="ARBA" id="ARBA00047942"/>
    </source>
</evidence>
<dbReference type="GO" id="GO:0009007">
    <property type="term" value="F:site-specific DNA-methyltransferase (adenine-specific) activity"/>
    <property type="evidence" value="ECO:0007669"/>
    <property type="project" value="UniProtKB-EC"/>
</dbReference>
<dbReference type="Gene3D" id="3.90.1570.30">
    <property type="match status" value="1"/>
</dbReference>
<proteinExistence type="predicted"/>
<comment type="catalytic activity">
    <reaction evidence="6">
        <text>a 2'-deoxyadenosine in DNA + S-adenosyl-L-methionine = an N(6)-methyl-2'-deoxyadenosine in DNA + S-adenosyl-L-homocysteine + H(+)</text>
        <dbReference type="Rhea" id="RHEA:15197"/>
        <dbReference type="Rhea" id="RHEA-COMP:12418"/>
        <dbReference type="Rhea" id="RHEA-COMP:12419"/>
        <dbReference type="ChEBI" id="CHEBI:15378"/>
        <dbReference type="ChEBI" id="CHEBI:57856"/>
        <dbReference type="ChEBI" id="CHEBI:59789"/>
        <dbReference type="ChEBI" id="CHEBI:90615"/>
        <dbReference type="ChEBI" id="CHEBI:90616"/>
        <dbReference type="EC" id="2.1.1.72"/>
    </reaction>
</comment>
<evidence type="ECO:0000313" key="8">
    <source>
        <dbReference type="EMBL" id="KHM52820.1"/>
    </source>
</evidence>
<feature type="domain" description="DNA methylase adenine-specific" evidence="7">
    <location>
        <begin position="273"/>
        <end position="562"/>
    </location>
</feature>
<dbReference type="InterPro" id="IPR003356">
    <property type="entry name" value="DNA_methylase_A-5"/>
</dbReference>
<dbReference type="GO" id="GO:0004519">
    <property type="term" value="F:endonuclease activity"/>
    <property type="evidence" value="ECO:0007669"/>
    <property type="project" value="UniProtKB-KW"/>
</dbReference>
<evidence type="ECO:0000256" key="2">
    <source>
        <dbReference type="ARBA" id="ARBA00022603"/>
    </source>
</evidence>
<evidence type="ECO:0000256" key="4">
    <source>
        <dbReference type="ARBA" id="ARBA00022691"/>
    </source>
</evidence>
<sequence length="769" mass="86067">MAKSKRAEARCRYLVRSVATKKGWDVRHPQNGGQFLEEQEIEDYFKNSGLGKTKPDFLVCKNFQPIVVVEAKNEKSKIENAINEAIDYADAINTHGKYHVNIAVGVAGEEDNGYLFVTKFFDGKKWIDLTARGFVLTSFPSVAEVENAIQTNNGTTEVSIPNVSDYIVTAIDLSSILRSAKIEASLRPKVLGSVITAMYQGEIDLTEGQELASINQLVAAAINSTDHFEEAKKQQLIETLKMTEADYSRLAPKMGKIIYILKMLNIKSILQTDTDFLGLLYEAFIRYGYDNNSLGIVFTPRHITKYCADLIDVTAKDKVIDIACGSGGFLVASFDRMLSTYKEMGIPHNVIRESLYGFDTNPTVWALAALNMFFRGDGKSNIENASCFDESSRKLVSDRFTKALLNPPFSQEDEPERDFIDAAMDTLQTLGLMAVVVKSGIFADDDNSLWRNTFLKNHTLLGMISLPGDLFYPTAVDTTIMIAQAKRPQESTDKVFMAKIWNDGYKKLKGKRVEASGSQLSEVLAEFKKFRAGKKTSSRLVTVIKAEDIMKVGAEFCPEQYLPQPDFPEEEQERYREDVVKSILRTAVSIDDIADEVIPNFPELLELPELPYGKEYSIEKFFYVKVGKSSGESNYNDGSCPYVSSGDPLNSIIRLVGDVDGEVFEDGAITVTCFGRASVQPWRFMARGNGGSSVRVLIPKYKMTFSELVWFAGQINMQRWRFFYGRMAILKRLKGIRLVAPKEKINDTNKSISDKVAELSKKVTDILGE</sequence>
<dbReference type="PRINTS" id="PR00507">
    <property type="entry name" value="N12N6MTFRASE"/>
</dbReference>
<evidence type="ECO:0000256" key="1">
    <source>
        <dbReference type="ARBA" id="ARBA00011900"/>
    </source>
</evidence>
<keyword evidence="2" id="KW-0489">Methyltransferase</keyword>
<dbReference type="EC" id="2.1.1.72" evidence="1"/>
<keyword evidence="8" id="KW-0378">Hydrolase</keyword>
<dbReference type="PANTHER" id="PTHR42933:SF3">
    <property type="entry name" value="TYPE I RESTRICTION ENZYME MJAVIII METHYLASE SUBUNIT"/>
    <property type="match status" value="1"/>
</dbReference>
<keyword evidence="3" id="KW-0808">Transferase</keyword>
<dbReference type="EMBL" id="JSCE01000046">
    <property type="protein sequence ID" value="KHM52820.1"/>
    <property type="molecule type" value="Genomic_DNA"/>
</dbReference>
<dbReference type="PANTHER" id="PTHR42933">
    <property type="entry name" value="SLR6095 PROTEIN"/>
    <property type="match status" value="1"/>
</dbReference>
<gene>
    <name evidence="8" type="ORF">NZ47_02530</name>
</gene>
<dbReference type="Pfam" id="PF02384">
    <property type="entry name" value="N6_Mtase"/>
    <property type="match status" value="1"/>
</dbReference>
<dbReference type="RefSeq" id="WP_039206129.1">
    <property type="nucleotide sequence ID" value="NZ_JSCE01000046.1"/>
</dbReference>
<organism evidence="8 9">
    <name type="scientific">Anaerovibrio lipolyticus</name>
    <dbReference type="NCBI Taxonomy" id="82374"/>
    <lineage>
        <taxon>Bacteria</taxon>
        <taxon>Bacillati</taxon>
        <taxon>Bacillota</taxon>
        <taxon>Negativicutes</taxon>
        <taxon>Selenomonadales</taxon>
        <taxon>Selenomonadaceae</taxon>
        <taxon>Anaerovibrio</taxon>
    </lineage>
</organism>
<protein>
    <recommendedName>
        <fullName evidence="1">site-specific DNA-methyltransferase (adenine-specific)</fullName>
        <ecNumber evidence="1">2.1.1.72</ecNumber>
    </recommendedName>
</protein>
<reference evidence="8 9" key="1">
    <citation type="journal article" date="2013" name="PLoS ONE">
        <title>Identification and characterization of three novel lipases belonging to families II and V from Anaerovibrio lipolyticus 5ST.</title>
        <authorList>
            <person name="Prive F."/>
            <person name="Kaderbhai N.N."/>
            <person name="Girdwood S."/>
            <person name="Worgan H.J."/>
            <person name="Pinloche E."/>
            <person name="Scollan N.D."/>
            <person name="Huws S.A."/>
            <person name="Newbold C.J."/>
        </authorList>
    </citation>
    <scope>NUCLEOTIDE SEQUENCE [LARGE SCALE GENOMIC DNA]</scope>
    <source>
        <strain evidence="8 9">5S</strain>
    </source>
</reference>
<dbReference type="InterPro" id="IPR051537">
    <property type="entry name" value="DNA_Adenine_Mtase"/>
</dbReference>
<evidence type="ECO:0000256" key="5">
    <source>
        <dbReference type="ARBA" id="ARBA00022747"/>
    </source>
</evidence>